<feature type="chain" id="PRO_5040989425" evidence="1">
    <location>
        <begin position="32"/>
        <end position="484"/>
    </location>
</feature>
<comment type="caution">
    <text evidence="2">The sequence shown here is derived from an EMBL/GenBank/DDBJ whole genome shotgun (WGS) entry which is preliminary data.</text>
</comment>
<accession>A0A9X3YNV6</accession>
<reference evidence="2" key="1">
    <citation type="submission" date="2023-02" db="EMBL/GenBank/DDBJ databases">
        <title>Tahibacter soli sp. nov. isolated from soil.</title>
        <authorList>
            <person name="Baek J.H."/>
            <person name="Lee J.K."/>
            <person name="Choi D.G."/>
            <person name="Jeon C.O."/>
        </authorList>
    </citation>
    <scope>NUCLEOTIDE SEQUENCE</scope>
    <source>
        <strain evidence="2">BL</strain>
    </source>
</reference>
<evidence type="ECO:0000313" key="3">
    <source>
        <dbReference type="Proteomes" id="UP001139971"/>
    </source>
</evidence>
<gene>
    <name evidence="2" type="ORF">OD750_024710</name>
</gene>
<keyword evidence="3" id="KW-1185">Reference proteome</keyword>
<organism evidence="2 3">
    <name type="scientific">Tahibacter soli</name>
    <dbReference type="NCBI Taxonomy" id="2983605"/>
    <lineage>
        <taxon>Bacteria</taxon>
        <taxon>Pseudomonadati</taxon>
        <taxon>Pseudomonadota</taxon>
        <taxon>Gammaproteobacteria</taxon>
        <taxon>Lysobacterales</taxon>
        <taxon>Rhodanobacteraceae</taxon>
        <taxon>Tahibacter</taxon>
    </lineage>
</organism>
<dbReference type="PANTHER" id="PTHR43737">
    <property type="entry name" value="BLL7424 PROTEIN"/>
    <property type="match status" value="1"/>
</dbReference>
<dbReference type="PANTHER" id="PTHR43737:SF1">
    <property type="entry name" value="DUF1501 DOMAIN-CONTAINING PROTEIN"/>
    <property type="match status" value="1"/>
</dbReference>
<proteinExistence type="predicted"/>
<protein>
    <submittedName>
        <fullName evidence="2">DUF1501 domain-containing protein</fullName>
    </submittedName>
</protein>
<keyword evidence="1" id="KW-0732">Signal</keyword>
<evidence type="ECO:0000256" key="1">
    <source>
        <dbReference type="SAM" id="SignalP"/>
    </source>
</evidence>
<feature type="signal peptide" evidence="1">
    <location>
        <begin position="1"/>
        <end position="31"/>
    </location>
</feature>
<dbReference type="InterPro" id="IPR010869">
    <property type="entry name" value="DUF1501"/>
</dbReference>
<dbReference type="EMBL" id="JAOVZO020000020">
    <property type="protein sequence ID" value="MDC8015742.1"/>
    <property type="molecule type" value="Genomic_DNA"/>
</dbReference>
<dbReference type="AlphaFoldDB" id="A0A9X3YNV6"/>
<sequence length="484" mass="50999">MNRRDFIKRSIAAALGGASLYSAFGSLSAIAAAATQKRYAFGDYKALVCIFLYGGNDSFNTIVPYDTTNYARYRQSRNGLVSAGGLALEQAAIQAQSLNPLAASGGLPGGLPGDGSTYGLHPSLAPLRGLFNGEKMAVVANVGTLLHPITQSQYQNGTVPTPPQLFSHDDQTTYWQTSRPDDPNANGWGGRIADLLYGANTGLMPMSISLSGENRFQRGAVINQYSMSPGGVDKMSYLGDGSESWIQGDNPSGKTAYEALIAHGTQTHVLERAFANAAGSAIDNYEILSAALDGSPPLATAFPDTDLGNQLKMVARLIKIRAALGMSRQVFFVSAGAYDTHGSQIADHAYNLTEFANATKAFYDATVELGLANNVTAFTSSDFGRSLAVNGDGTDHGWGGHHFVVGGAVRGRRFYGTMPSLAQNTNANPHANPDDTGYGQIIPTTAVDQYAATLASWFGVDAGGIADILPNLGRFAAPNLRFLG</sequence>
<dbReference type="Proteomes" id="UP001139971">
    <property type="component" value="Unassembled WGS sequence"/>
</dbReference>
<name>A0A9X3YNV6_9GAMM</name>
<evidence type="ECO:0000313" key="2">
    <source>
        <dbReference type="EMBL" id="MDC8015742.1"/>
    </source>
</evidence>
<dbReference type="RefSeq" id="WP_263541290.1">
    <property type="nucleotide sequence ID" value="NZ_JAOVZO020000020.1"/>
</dbReference>
<dbReference type="Pfam" id="PF07394">
    <property type="entry name" value="DUF1501"/>
    <property type="match status" value="1"/>
</dbReference>